<feature type="region of interest" description="Disordered" evidence="1">
    <location>
        <begin position="306"/>
        <end position="356"/>
    </location>
</feature>
<evidence type="ECO:0000256" key="1">
    <source>
        <dbReference type="SAM" id="MobiDB-lite"/>
    </source>
</evidence>
<dbReference type="EMBL" id="HBKR01002204">
    <property type="protein sequence ID" value="CAE2269373.1"/>
    <property type="molecule type" value="Transcribed_RNA"/>
</dbReference>
<accession>A0A6U2VU72</accession>
<gene>
    <name evidence="2" type="ORF">NAES01612_LOCUS1435</name>
    <name evidence="3" type="ORF">NAES01612_LOCUS1436</name>
</gene>
<feature type="compositionally biased region" description="Basic residues" evidence="1">
    <location>
        <begin position="340"/>
        <end position="351"/>
    </location>
</feature>
<proteinExistence type="predicted"/>
<evidence type="ECO:0000313" key="3">
    <source>
        <dbReference type="EMBL" id="CAE2269378.1"/>
    </source>
</evidence>
<feature type="compositionally biased region" description="Basic and acidic residues" evidence="1">
    <location>
        <begin position="276"/>
        <end position="290"/>
    </location>
</feature>
<protein>
    <recommendedName>
        <fullName evidence="4">Endonuclease/exonuclease/phosphatase domain-containing protein</fullName>
    </recommendedName>
</protein>
<feature type="region of interest" description="Disordered" evidence="1">
    <location>
        <begin position="244"/>
        <end position="290"/>
    </location>
</feature>
<reference evidence="3" key="1">
    <citation type="submission" date="2021-01" db="EMBL/GenBank/DDBJ databases">
        <authorList>
            <person name="Corre E."/>
            <person name="Pelletier E."/>
            <person name="Niang G."/>
            <person name="Scheremetjew M."/>
            <person name="Finn R."/>
            <person name="Kale V."/>
            <person name="Holt S."/>
            <person name="Cochrane G."/>
            <person name="Meng A."/>
            <person name="Brown T."/>
            <person name="Cohen L."/>
        </authorList>
    </citation>
    <scope>NUCLEOTIDE SEQUENCE</scope>
    <source>
        <strain evidence="3">SoJaBio B1-5/56/2</strain>
    </source>
</reference>
<feature type="compositionally biased region" description="Basic and acidic residues" evidence="1">
    <location>
        <begin position="244"/>
        <end position="254"/>
    </location>
</feature>
<name>A0A6U2VU72_9EUKA</name>
<sequence>MSDIGAGEESEGGWGEISGEMVVFGRKVAIMLRGECLKMWREGGRKWGRGERWVWVEVGGERWIGVYAPHSGKKKKIRKEFWEEIEEVIEGAGEKMIWVGGDLNAQVGRGEREEGKWVRGKWGMEETSRSGKELVEWCWKIGMGVVTTFVCQSGSGRKEKIGRRRGTWWDVMRKEGKEIDGWLVNRVNIRLVKGCKTWGVGLGGGEETDHWPKEVRIGWREGERGGWWGGEERRGKRGRKERERERRRRERGEEGEQCPENQERERREKKKRKERREREGREVQEGRREGRVEIGAGGRRWYTESELRRRREERGGGNQRERREERREERRREGKEREEKRRRKKRIPKNWRKQDKSFYKSIIQHNRQKSNGSILRMILCLFPGR</sequence>
<organism evidence="3">
    <name type="scientific">Paramoeba aestuarina</name>
    <dbReference type="NCBI Taxonomy" id="180227"/>
    <lineage>
        <taxon>Eukaryota</taxon>
        <taxon>Amoebozoa</taxon>
        <taxon>Discosea</taxon>
        <taxon>Flabellinia</taxon>
        <taxon>Dactylopodida</taxon>
        <taxon>Paramoebidae</taxon>
        <taxon>Paramoeba</taxon>
    </lineage>
</organism>
<evidence type="ECO:0000313" key="2">
    <source>
        <dbReference type="EMBL" id="CAE2269373.1"/>
    </source>
</evidence>
<dbReference type="EMBL" id="HBKR01002205">
    <property type="protein sequence ID" value="CAE2269378.1"/>
    <property type="molecule type" value="Transcribed_RNA"/>
</dbReference>
<evidence type="ECO:0008006" key="4">
    <source>
        <dbReference type="Google" id="ProtNLM"/>
    </source>
</evidence>
<dbReference type="InterPro" id="IPR036691">
    <property type="entry name" value="Endo/exonu/phosph_ase_sf"/>
</dbReference>
<dbReference type="Gene3D" id="3.60.10.10">
    <property type="entry name" value="Endonuclease/exonuclease/phosphatase"/>
    <property type="match status" value="1"/>
</dbReference>
<feature type="compositionally biased region" description="Basic and acidic residues" evidence="1">
    <location>
        <begin position="306"/>
        <end position="339"/>
    </location>
</feature>
<dbReference type="AlphaFoldDB" id="A0A6U2VU72"/>
<dbReference type="SUPFAM" id="SSF56219">
    <property type="entry name" value="DNase I-like"/>
    <property type="match status" value="1"/>
</dbReference>